<dbReference type="GO" id="GO:0005829">
    <property type="term" value="C:cytosol"/>
    <property type="evidence" value="ECO:0007669"/>
    <property type="project" value="TreeGrafter"/>
</dbReference>
<protein>
    <recommendedName>
        <fullName evidence="1">pyridoxal kinase</fullName>
        <ecNumber evidence="1">2.7.1.35</ecNumber>
    </recommendedName>
</protein>
<evidence type="ECO:0000256" key="4">
    <source>
        <dbReference type="ARBA" id="ARBA00022777"/>
    </source>
</evidence>
<evidence type="ECO:0000256" key="1">
    <source>
        <dbReference type="ARBA" id="ARBA00012104"/>
    </source>
</evidence>
<dbReference type="Pfam" id="PF08543">
    <property type="entry name" value="Phos_pyr_kin"/>
    <property type="match status" value="1"/>
</dbReference>
<organism evidence="7 8">
    <name type="scientific">Homoserinimonas aerilata</name>
    <dbReference type="NCBI Taxonomy" id="1162970"/>
    <lineage>
        <taxon>Bacteria</taxon>
        <taxon>Bacillati</taxon>
        <taxon>Actinomycetota</taxon>
        <taxon>Actinomycetes</taxon>
        <taxon>Micrococcales</taxon>
        <taxon>Microbacteriaceae</taxon>
        <taxon>Homoserinimonas</taxon>
    </lineage>
</organism>
<evidence type="ECO:0000256" key="2">
    <source>
        <dbReference type="ARBA" id="ARBA00022679"/>
    </source>
</evidence>
<gene>
    <name evidence="7" type="ORF">FB562_0122</name>
</gene>
<evidence type="ECO:0000256" key="3">
    <source>
        <dbReference type="ARBA" id="ARBA00022741"/>
    </source>
</evidence>
<dbReference type="PANTHER" id="PTHR10534:SF15">
    <property type="entry name" value="PYRIDOXINE_PYRIDOXAL_PYRIDOXAMINE KINASE"/>
    <property type="match status" value="1"/>
</dbReference>
<dbReference type="OrthoDB" id="9800808at2"/>
<dbReference type="InterPro" id="IPR013749">
    <property type="entry name" value="PM/HMP-P_kinase-1"/>
</dbReference>
<evidence type="ECO:0000313" key="8">
    <source>
        <dbReference type="Proteomes" id="UP000317998"/>
    </source>
</evidence>
<keyword evidence="5" id="KW-0067">ATP-binding</keyword>
<accession>A0A542YG82</accession>
<feature type="domain" description="Pyridoxamine kinase/Phosphomethylpyrimidine kinase" evidence="6">
    <location>
        <begin position="101"/>
        <end position="273"/>
    </location>
</feature>
<dbReference type="GO" id="GO:0008902">
    <property type="term" value="F:hydroxymethylpyrimidine kinase activity"/>
    <property type="evidence" value="ECO:0007669"/>
    <property type="project" value="TreeGrafter"/>
</dbReference>
<keyword evidence="4 7" id="KW-0418">Kinase</keyword>
<dbReference type="EC" id="2.7.1.35" evidence="1"/>
<proteinExistence type="predicted"/>
<dbReference type="PANTHER" id="PTHR10534">
    <property type="entry name" value="PYRIDOXAL KINASE"/>
    <property type="match status" value="1"/>
</dbReference>
<reference evidence="7 8" key="1">
    <citation type="submission" date="2019-06" db="EMBL/GenBank/DDBJ databases">
        <title>Sequencing the genomes of 1000 actinobacteria strains.</title>
        <authorList>
            <person name="Klenk H.-P."/>
        </authorList>
    </citation>
    <scope>NUCLEOTIDE SEQUENCE [LARGE SCALE GENOMIC DNA]</scope>
    <source>
        <strain evidence="7 8">DSM 26477</strain>
    </source>
</reference>
<keyword evidence="8" id="KW-1185">Reference proteome</keyword>
<dbReference type="Gene3D" id="3.40.1190.20">
    <property type="match status" value="1"/>
</dbReference>
<evidence type="ECO:0000259" key="6">
    <source>
        <dbReference type="Pfam" id="PF08543"/>
    </source>
</evidence>
<dbReference type="GO" id="GO:0009443">
    <property type="term" value="P:pyridoxal 5'-phosphate salvage"/>
    <property type="evidence" value="ECO:0007669"/>
    <property type="project" value="InterPro"/>
</dbReference>
<evidence type="ECO:0000256" key="5">
    <source>
        <dbReference type="ARBA" id="ARBA00022840"/>
    </source>
</evidence>
<dbReference type="InterPro" id="IPR029056">
    <property type="entry name" value="Ribokinase-like"/>
</dbReference>
<dbReference type="GO" id="GO:0005524">
    <property type="term" value="F:ATP binding"/>
    <property type="evidence" value="ECO:0007669"/>
    <property type="project" value="UniProtKB-KW"/>
</dbReference>
<dbReference type="InterPro" id="IPR004625">
    <property type="entry name" value="PyrdxlKinase"/>
</dbReference>
<name>A0A542YG82_9MICO</name>
<dbReference type="AlphaFoldDB" id="A0A542YG82"/>
<comment type="caution">
    <text evidence="7">The sequence shown here is derived from an EMBL/GenBank/DDBJ whole genome shotgun (WGS) entry which is preliminary data.</text>
</comment>
<dbReference type="GO" id="GO:0008478">
    <property type="term" value="F:pyridoxal kinase activity"/>
    <property type="evidence" value="ECO:0007669"/>
    <property type="project" value="UniProtKB-EC"/>
</dbReference>
<keyword evidence="3" id="KW-0547">Nucleotide-binding</keyword>
<dbReference type="Proteomes" id="UP000317998">
    <property type="component" value="Unassembled WGS sequence"/>
</dbReference>
<keyword evidence="2" id="KW-0808">Transferase</keyword>
<evidence type="ECO:0000313" key="7">
    <source>
        <dbReference type="EMBL" id="TQL47076.1"/>
    </source>
</evidence>
<dbReference type="RefSeq" id="WP_141879367.1">
    <property type="nucleotide sequence ID" value="NZ_VFOM01000001.1"/>
</dbReference>
<dbReference type="EMBL" id="VFOM01000001">
    <property type="protein sequence ID" value="TQL47076.1"/>
    <property type="molecule type" value="Genomic_DNA"/>
</dbReference>
<sequence length="276" mass="28260">MSGSAHTSDSVLTSGWEMDRRPVEVVVISSQVAYGAVGNTASARVLTEAGHRCVQLPTVLLGTLPHYPVLHGGPVPDEWLAGMLDDLLTLDALASLRFVLVGYLAHPGQAAIIADWFGRLRDAVPGVELVVDPAMGDDDVGLYTDPAVAASYGEHLVPLATGLTPNRFELGLLTADAPRASGIDGVFEAAAGLVRPGVWVVVTSATGGDASTVANAIVTADGISTVQEHERLPTAAKGAGDIFAATIVASLLDGAELADATARAGEAVTRAIAALR</sequence>
<dbReference type="SUPFAM" id="SSF53613">
    <property type="entry name" value="Ribokinase-like"/>
    <property type="match status" value="1"/>
</dbReference>